<keyword evidence="3" id="KW-1185">Reference proteome</keyword>
<dbReference type="Proteomes" id="UP000019151">
    <property type="component" value="Plasmid 1"/>
</dbReference>
<dbReference type="AlphaFoldDB" id="W0RQ88"/>
<dbReference type="EMBL" id="CP007129">
    <property type="protein sequence ID" value="AHG92876.1"/>
    <property type="molecule type" value="Genomic_DNA"/>
</dbReference>
<dbReference type="InParanoid" id="W0RQ88"/>
<keyword evidence="1" id="KW-0732">Signal</keyword>
<organism evidence="2 3">
    <name type="scientific">Gemmatirosa kalamazoonensis</name>
    <dbReference type="NCBI Taxonomy" id="861299"/>
    <lineage>
        <taxon>Bacteria</taxon>
        <taxon>Pseudomonadati</taxon>
        <taxon>Gemmatimonadota</taxon>
        <taxon>Gemmatimonadia</taxon>
        <taxon>Gemmatimonadales</taxon>
        <taxon>Gemmatimonadaceae</taxon>
        <taxon>Gemmatirosa</taxon>
    </lineage>
</organism>
<evidence type="ECO:0000313" key="3">
    <source>
        <dbReference type="Proteomes" id="UP000019151"/>
    </source>
</evidence>
<protein>
    <submittedName>
        <fullName evidence="2">Uncharacterized protein</fullName>
    </submittedName>
</protein>
<gene>
    <name evidence="2" type="ORF">J421_5341</name>
</gene>
<feature type="signal peptide" evidence="1">
    <location>
        <begin position="1"/>
        <end position="20"/>
    </location>
</feature>
<dbReference type="KEGG" id="gba:J421_5341"/>
<keyword evidence="2" id="KW-0614">Plasmid</keyword>
<geneLocation type="plasmid" evidence="2 3">
    <name>1</name>
</geneLocation>
<sequence>MVGRAAILFTIFTLAGAAAACGRTARRAADCSRAAGDSARAVCVALDTLARGARLPSRVFRVEHTADGFRVVTVPANPHTLDGMGVVDVTRAGRVTSVVVTDSA</sequence>
<dbReference type="HOGENOM" id="CLU_2246095_0_0_0"/>
<reference evidence="2 3" key="1">
    <citation type="journal article" date="2014" name="Genome Announc.">
        <title>Genome Sequence and Methylome of Soil Bacterium Gemmatirosa kalamazoonensis KBS708T, a Member of the Rarely Cultivated Gemmatimonadetes Phylum.</title>
        <authorList>
            <person name="Debruyn J.M."/>
            <person name="Radosevich M."/>
            <person name="Wommack K.E."/>
            <person name="Polson S.W."/>
            <person name="Hauser L.J."/>
            <person name="Fawaz M.N."/>
            <person name="Korlach J."/>
            <person name="Tsai Y.C."/>
        </authorList>
    </citation>
    <scope>NUCLEOTIDE SEQUENCE [LARGE SCALE GENOMIC DNA]</scope>
    <source>
        <strain evidence="2 3">KBS708</strain>
        <plasmid evidence="3">Plasmid 1</plasmid>
    </source>
</reference>
<evidence type="ECO:0000256" key="1">
    <source>
        <dbReference type="SAM" id="SignalP"/>
    </source>
</evidence>
<evidence type="ECO:0000313" key="2">
    <source>
        <dbReference type="EMBL" id="AHG92876.1"/>
    </source>
</evidence>
<dbReference type="PROSITE" id="PS51257">
    <property type="entry name" value="PROKAR_LIPOPROTEIN"/>
    <property type="match status" value="1"/>
</dbReference>
<proteinExistence type="predicted"/>
<feature type="chain" id="PRO_5004794696" evidence="1">
    <location>
        <begin position="21"/>
        <end position="104"/>
    </location>
</feature>
<accession>W0RQ88</accession>
<name>W0RQ88_9BACT</name>
<dbReference type="RefSeq" id="WP_025414199.1">
    <property type="nucleotide sequence ID" value="NZ_CP007129.1"/>
</dbReference>